<keyword evidence="1" id="KW-0479">Metal-binding</keyword>
<dbReference type="Gene3D" id="1.20.120.1750">
    <property type="match status" value="1"/>
</dbReference>
<sequence length="229" mass="25336">MPRARKTTGVAKRVTRTKRARRTRRSTEDTLEEAGMGGSASSRNDDPPPKQEDPTLLQSTLMGSIIQSPLLLPLPLPQRLPLSEELDYSKMCPKCSSILTAAVVPAGQNTSLLQCPQCSTTPLCEHCLYPCPDGTCTNQACHIVSLLLTCDRVKETSSNVYGCPLFRACPKCHNLMSHAGGCKYVRCDKCSHGYCFICLRVSKECRKDRDKYFSLTCSVPKAARQRFQT</sequence>
<accession>A0A8T0AEC4</accession>
<organism evidence="5 6">
    <name type="scientific">Silurus meridionalis</name>
    <name type="common">Southern catfish</name>
    <name type="synonym">Silurus soldatovi meridionalis</name>
    <dbReference type="NCBI Taxonomy" id="175797"/>
    <lineage>
        <taxon>Eukaryota</taxon>
        <taxon>Metazoa</taxon>
        <taxon>Chordata</taxon>
        <taxon>Craniata</taxon>
        <taxon>Vertebrata</taxon>
        <taxon>Euteleostomi</taxon>
        <taxon>Actinopterygii</taxon>
        <taxon>Neopterygii</taxon>
        <taxon>Teleostei</taxon>
        <taxon>Ostariophysi</taxon>
        <taxon>Siluriformes</taxon>
        <taxon>Siluridae</taxon>
        <taxon>Silurus</taxon>
    </lineage>
</organism>
<keyword evidence="2" id="KW-0863">Zinc-finger</keyword>
<dbReference type="OrthoDB" id="1431934at2759"/>
<comment type="caution">
    <text evidence="5">The sequence shown here is derived from an EMBL/GenBank/DDBJ whole genome shotgun (WGS) entry which is preliminary data.</text>
</comment>
<protein>
    <recommendedName>
        <fullName evidence="7">RING-type domain-containing protein</fullName>
    </recommendedName>
</protein>
<evidence type="ECO:0000256" key="3">
    <source>
        <dbReference type="ARBA" id="ARBA00022833"/>
    </source>
</evidence>
<dbReference type="GO" id="GO:0008270">
    <property type="term" value="F:zinc ion binding"/>
    <property type="evidence" value="ECO:0007669"/>
    <property type="project" value="UniProtKB-KW"/>
</dbReference>
<dbReference type="EMBL" id="JABFDY010000025">
    <property type="protein sequence ID" value="KAF7688894.1"/>
    <property type="molecule type" value="Genomic_DNA"/>
</dbReference>
<dbReference type="SUPFAM" id="SSF57850">
    <property type="entry name" value="RING/U-box"/>
    <property type="match status" value="1"/>
</dbReference>
<dbReference type="PROSITE" id="PS00518">
    <property type="entry name" value="ZF_RING_1"/>
    <property type="match status" value="1"/>
</dbReference>
<evidence type="ECO:0000256" key="4">
    <source>
        <dbReference type="SAM" id="MobiDB-lite"/>
    </source>
</evidence>
<gene>
    <name evidence="5" type="ORF">HF521_013701</name>
</gene>
<keyword evidence="6" id="KW-1185">Reference proteome</keyword>
<name>A0A8T0AEC4_SILME</name>
<feature type="region of interest" description="Disordered" evidence="4">
    <location>
        <begin position="1"/>
        <end position="55"/>
    </location>
</feature>
<dbReference type="AlphaFoldDB" id="A0A8T0AEC4"/>
<proteinExistence type="predicted"/>
<dbReference type="Proteomes" id="UP000606274">
    <property type="component" value="Unassembled WGS sequence"/>
</dbReference>
<evidence type="ECO:0000256" key="1">
    <source>
        <dbReference type="ARBA" id="ARBA00022723"/>
    </source>
</evidence>
<evidence type="ECO:0008006" key="7">
    <source>
        <dbReference type="Google" id="ProtNLM"/>
    </source>
</evidence>
<evidence type="ECO:0000256" key="2">
    <source>
        <dbReference type="ARBA" id="ARBA00022771"/>
    </source>
</evidence>
<feature type="compositionally biased region" description="Basic and acidic residues" evidence="4">
    <location>
        <begin position="43"/>
        <end position="53"/>
    </location>
</feature>
<dbReference type="InterPro" id="IPR017907">
    <property type="entry name" value="Znf_RING_CS"/>
</dbReference>
<evidence type="ECO:0000313" key="6">
    <source>
        <dbReference type="Proteomes" id="UP000606274"/>
    </source>
</evidence>
<reference evidence="5" key="1">
    <citation type="submission" date="2020-08" db="EMBL/GenBank/DDBJ databases">
        <title>Chromosome-level assembly of Southern catfish (Silurus meridionalis) provides insights into visual adaptation to the nocturnal and benthic lifestyles.</title>
        <authorList>
            <person name="Zhang Y."/>
            <person name="Wang D."/>
            <person name="Peng Z."/>
        </authorList>
    </citation>
    <scope>NUCLEOTIDE SEQUENCE</scope>
    <source>
        <strain evidence="5">SWU-2019-XX</strain>
        <tissue evidence="5">Muscle</tissue>
    </source>
</reference>
<keyword evidence="3" id="KW-0862">Zinc</keyword>
<evidence type="ECO:0000313" key="5">
    <source>
        <dbReference type="EMBL" id="KAF7688894.1"/>
    </source>
</evidence>
<feature type="compositionally biased region" description="Basic residues" evidence="4">
    <location>
        <begin position="13"/>
        <end position="24"/>
    </location>
</feature>
<dbReference type="CDD" id="cd20336">
    <property type="entry name" value="Rcat_RBR"/>
    <property type="match status" value="1"/>
</dbReference>